<dbReference type="EMBL" id="BAAATR010000031">
    <property type="protein sequence ID" value="GAA2264940.1"/>
    <property type="molecule type" value="Genomic_DNA"/>
</dbReference>
<keyword evidence="1" id="KW-0472">Membrane</keyword>
<keyword evidence="1" id="KW-0812">Transmembrane</keyword>
<dbReference type="InterPro" id="IPR027787">
    <property type="entry name" value="Alpha/beta-hydrolase_catalytic"/>
</dbReference>
<sequence>MIGYVLAFTPSLLPRPWWLQAAACAITAVITYGIGALVGLIVHRCGIRPEERLRRIGWLALAGAGGAAVVFVTAWSVRWQGDLRRAVHMDPLIAWWEWVLVLPLTAVLFAVFVLVARALRLGTRQLARLIARVVPARWATAAAAVLAAVLVVGFVQGFLLRGLLTMVESGASATDLGTSPGIVRPELATLSGSPASLESWDSLGSKGRDFIGKAPTAAEITRFTGQSAKDPVRVYVGLRSAGTLQERAALAVRELERTGAFSRRVLVVVSTTGTGWVNERIATPPEYMYGGDSALVAMQYSYLPSWVSFLAEGEATEAGLALIDAVRTRWAQLPADARPRLLVAGESLGSYATERAFPGGVAQLVREVDGALLVGPTPDNPIRRTVTDGRDPGSAVWRPVYQDGRTVRFAQRPVDLQRPAATWEPPRVVYLQNGGDPVTWWEPSLIWRRPAWLDRPRAPDVSDVMRWYPLVTFWQVTCDLAAGESVPDGFGHRFGTLPTDAWAQIAPPAGWSAAETRRLDAYQRRVPSLGRARRQ</sequence>
<evidence type="ECO:0000313" key="5">
    <source>
        <dbReference type="Proteomes" id="UP001500305"/>
    </source>
</evidence>
<accession>A0ABP5RKD7</accession>
<dbReference type="Pfam" id="PF10081">
    <property type="entry name" value="Abhydrolase_9"/>
    <property type="match status" value="1"/>
</dbReference>
<comment type="caution">
    <text evidence="4">The sequence shown here is derived from an EMBL/GenBank/DDBJ whole genome shotgun (WGS) entry which is preliminary data.</text>
</comment>
<feature type="transmembrane region" description="Helical" evidence="1">
    <location>
        <begin position="55"/>
        <end position="75"/>
    </location>
</feature>
<keyword evidence="1" id="KW-1133">Transmembrane helix</keyword>
<dbReference type="Proteomes" id="UP001500305">
    <property type="component" value="Unassembled WGS sequence"/>
</dbReference>
<dbReference type="InterPro" id="IPR027788">
    <property type="entry name" value="Alpha/beta-hydrolase_N_dom"/>
</dbReference>
<proteinExistence type="predicted"/>
<keyword evidence="4" id="KW-0378">Hydrolase</keyword>
<evidence type="ECO:0000313" key="4">
    <source>
        <dbReference type="EMBL" id="GAA2264940.1"/>
    </source>
</evidence>
<feature type="transmembrane region" description="Helical" evidence="1">
    <location>
        <begin position="95"/>
        <end position="115"/>
    </location>
</feature>
<organism evidence="4 5">
    <name type="scientific">Kitasatospora cystarginea</name>
    <dbReference type="NCBI Taxonomy" id="58350"/>
    <lineage>
        <taxon>Bacteria</taxon>
        <taxon>Bacillati</taxon>
        <taxon>Actinomycetota</taxon>
        <taxon>Actinomycetes</taxon>
        <taxon>Kitasatosporales</taxon>
        <taxon>Streptomycetaceae</taxon>
        <taxon>Kitasatospora</taxon>
    </lineage>
</organism>
<evidence type="ECO:0000259" key="3">
    <source>
        <dbReference type="Pfam" id="PF15420"/>
    </source>
</evidence>
<feature type="transmembrane region" description="Helical" evidence="1">
    <location>
        <begin position="136"/>
        <end position="159"/>
    </location>
</feature>
<reference evidence="5" key="1">
    <citation type="journal article" date="2019" name="Int. J. Syst. Evol. Microbiol.">
        <title>The Global Catalogue of Microorganisms (GCM) 10K type strain sequencing project: providing services to taxonomists for standard genome sequencing and annotation.</title>
        <authorList>
            <consortium name="The Broad Institute Genomics Platform"/>
            <consortium name="The Broad Institute Genome Sequencing Center for Infectious Disease"/>
            <person name="Wu L."/>
            <person name="Ma J."/>
        </authorList>
    </citation>
    <scope>NUCLEOTIDE SEQUENCE [LARGE SCALE GENOMIC DNA]</scope>
    <source>
        <strain evidence="5">JCM 7356</strain>
    </source>
</reference>
<feature type="domain" description="Alpha/beta-hydrolase N-terminal" evidence="3">
    <location>
        <begin position="8"/>
        <end position="215"/>
    </location>
</feature>
<keyword evidence="5" id="KW-1185">Reference proteome</keyword>
<evidence type="ECO:0000256" key="1">
    <source>
        <dbReference type="SAM" id="Phobius"/>
    </source>
</evidence>
<gene>
    <name evidence="4" type="ORF">GCM10010430_57180</name>
</gene>
<feature type="transmembrane region" description="Helical" evidence="1">
    <location>
        <begin position="17"/>
        <end position="43"/>
    </location>
</feature>
<name>A0ABP5RKD7_9ACTN</name>
<feature type="domain" description="Alpha/beta-hydrolase catalytic" evidence="2">
    <location>
        <begin position="232"/>
        <end position="519"/>
    </location>
</feature>
<dbReference type="GO" id="GO:0016787">
    <property type="term" value="F:hydrolase activity"/>
    <property type="evidence" value="ECO:0007669"/>
    <property type="project" value="UniProtKB-KW"/>
</dbReference>
<protein>
    <submittedName>
        <fullName evidence="4">Alpha/beta hydrolase</fullName>
    </submittedName>
</protein>
<evidence type="ECO:0000259" key="2">
    <source>
        <dbReference type="Pfam" id="PF10081"/>
    </source>
</evidence>
<dbReference type="Pfam" id="PF15420">
    <property type="entry name" value="Abhydrolase_9_N"/>
    <property type="match status" value="1"/>
</dbReference>